<evidence type="ECO:0000313" key="2">
    <source>
        <dbReference type="Proteomes" id="UP000676310"/>
    </source>
</evidence>
<keyword evidence="2" id="KW-1185">Reference proteome</keyword>
<dbReference type="GeneID" id="67016098"/>
<organism evidence="1 2">
    <name type="scientific">Alternaria atra</name>
    <dbReference type="NCBI Taxonomy" id="119953"/>
    <lineage>
        <taxon>Eukaryota</taxon>
        <taxon>Fungi</taxon>
        <taxon>Dikarya</taxon>
        <taxon>Ascomycota</taxon>
        <taxon>Pezizomycotina</taxon>
        <taxon>Dothideomycetes</taxon>
        <taxon>Pleosporomycetidae</taxon>
        <taxon>Pleosporales</taxon>
        <taxon>Pleosporineae</taxon>
        <taxon>Pleosporaceae</taxon>
        <taxon>Alternaria</taxon>
        <taxon>Alternaria sect. Ulocladioides</taxon>
    </lineage>
</organism>
<dbReference type="RefSeq" id="XP_043167977.1">
    <property type="nucleotide sequence ID" value="XM_043312042.1"/>
</dbReference>
<dbReference type="AlphaFoldDB" id="A0A8J2HZT4"/>
<proteinExistence type="predicted"/>
<name>A0A8J2HZT4_9PLEO</name>
<dbReference type="EMBL" id="CAJRGZ010000017">
    <property type="protein sequence ID" value="CAG5156634.1"/>
    <property type="molecule type" value="Genomic_DNA"/>
</dbReference>
<gene>
    <name evidence="1" type="ORF">ALTATR162_LOCUS4431</name>
</gene>
<sequence length="115" mass="13281">MSRAERSLAEFDAFVDEQVDSARRECVRLDNISRAIHLDKQMSARALRWAETYQRGYLEQMKARFFGGQNDLPNGTIPLVARSNVDSSEFYKSLISNKDVLFAVYAHVEYCNHFP</sequence>
<protein>
    <submittedName>
        <fullName evidence="1">Uncharacterized protein</fullName>
    </submittedName>
</protein>
<comment type="caution">
    <text evidence="1">The sequence shown here is derived from an EMBL/GenBank/DDBJ whole genome shotgun (WGS) entry which is preliminary data.</text>
</comment>
<evidence type="ECO:0000313" key="1">
    <source>
        <dbReference type="EMBL" id="CAG5156634.1"/>
    </source>
</evidence>
<dbReference type="Proteomes" id="UP000676310">
    <property type="component" value="Unassembled WGS sequence"/>
</dbReference>
<accession>A0A8J2HZT4</accession>
<reference evidence="1" key="1">
    <citation type="submission" date="2021-05" db="EMBL/GenBank/DDBJ databases">
        <authorList>
            <person name="Stam R."/>
        </authorList>
    </citation>
    <scope>NUCLEOTIDE SEQUENCE</scope>
    <source>
        <strain evidence="1">CS162</strain>
    </source>
</reference>